<feature type="transmembrane region" description="Helical" evidence="1">
    <location>
        <begin position="47"/>
        <end position="68"/>
    </location>
</feature>
<dbReference type="EMBL" id="FWYW01000054">
    <property type="protein sequence ID" value="SMD75348.1"/>
    <property type="molecule type" value="Genomic_DNA"/>
</dbReference>
<dbReference type="AlphaFoldDB" id="A0A7D8D217"/>
<feature type="transmembrane region" description="Helical" evidence="1">
    <location>
        <begin position="205"/>
        <end position="222"/>
    </location>
</feature>
<keyword evidence="1" id="KW-0472">Membrane</keyword>
<feature type="transmembrane region" description="Helical" evidence="1">
    <location>
        <begin position="21"/>
        <end position="41"/>
    </location>
</feature>
<feature type="domain" description="CAAX prenyl protease 2/Lysostaphin resistance protein A-like" evidence="2">
    <location>
        <begin position="129"/>
        <end position="217"/>
    </location>
</feature>
<keyword evidence="1" id="KW-0812">Transmembrane</keyword>
<feature type="transmembrane region" description="Helical" evidence="1">
    <location>
        <begin position="89"/>
        <end position="110"/>
    </location>
</feature>
<dbReference type="PANTHER" id="PTHR36435">
    <property type="entry name" value="SLR1288 PROTEIN"/>
    <property type="match status" value="1"/>
</dbReference>
<dbReference type="InterPro" id="IPR052710">
    <property type="entry name" value="CAAX_protease"/>
</dbReference>
<name>A0A7D8D217_9BACI</name>
<evidence type="ECO:0000313" key="3">
    <source>
        <dbReference type="EMBL" id="SMD75348.1"/>
    </source>
</evidence>
<reference evidence="3 4" key="1">
    <citation type="submission" date="2017-04" db="EMBL/GenBank/DDBJ databases">
        <authorList>
            <person name="Criscuolo A."/>
        </authorList>
    </citation>
    <scope>NUCLEOTIDE SEQUENCE [LARGE SCALE GENOMIC DNA]</scope>
    <source>
        <strain evidence="3">16-00174</strain>
    </source>
</reference>
<protein>
    <submittedName>
        <fullName evidence="3">CAAX amino terminal protease self-immunity</fullName>
    </submittedName>
</protein>
<organism evidence="3 4">
    <name type="scientific">Bacillus paranthracis</name>
    <dbReference type="NCBI Taxonomy" id="2026186"/>
    <lineage>
        <taxon>Bacteria</taxon>
        <taxon>Bacillati</taxon>
        <taxon>Bacillota</taxon>
        <taxon>Bacilli</taxon>
        <taxon>Bacillales</taxon>
        <taxon>Bacillaceae</taxon>
        <taxon>Bacillus</taxon>
        <taxon>Bacillus cereus group</taxon>
    </lineage>
</organism>
<feature type="transmembrane region" description="Helical" evidence="1">
    <location>
        <begin position="169"/>
        <end position="199"/>
    </location>
</feature>
<dbReference type="GO" id="GO:0004175">
    <property type="term" value="F:endopeptidase activity"/>
    <property type="evidence" value="ECO:0007669"/>
    <property type="project" value="UniProtKB-ARBA"/>
</dbReference>
<gene>
    <name evidence="3" type="ORF">BACERE00174_01261</name>
</gene>
<dbReference type="InterPro" id="IPR003675">
    <property type="entry name" value="Rce1/LyrA-like_dom"/>
</dbReference>
<dbReference type="GO" id="GO:0080120">
    <property type="term" value="P:CAAX-box protein maturation"/>
    <property type="evidence" value="ECO:0007669"/>
    <property type="project" value="UniProtKB-ARBA"/>
</dbReference>
<keyword evidence="3" id="KW-0378">Hydrolase</keyword>
<dbReference type="PANTHER" id="PTHR36435:SF1">
    <property type="entry name" value="CAAX AMINO TERMINAL PROTEASE FAMILY PROTEIN"/>
    <property type="match status" value="1"/>
</dbReference>
<dbReference type="Proteomes" id="UP000194422">
    <property type="component" value="Unassembled WGS sequence"/>
</dbReference>
<evidence type="ECO:0000259" key="2">
    <source>
        <dbReference type="Pfam" id="PF02517"/>
    </source>
</evidence>
<keyword evidence="1" id="KW-1133">Transmembrane helix</keyword>
<evidence type="ECO:0000313" key="4">
    <source>
        <dbReference type="Proteomes" id="UP000194422"/>
    </source>
</evidence>
<feature type="transmembrane region" description="Helical" evidence="1">
    <location>
        <begin position="130"/>
        <end position="149"/>
    </location>
</feature>
<dbReference type="Pfam" id="PF02517">
    <property type="entry name" value="Rce1-like"/>
    <property type="match status" value="1"/>
</dbReference>
<dbReference type="GO" id="GO:0006508">
    <property type="term" value="P:proteolysis"/>
    <property type="evidence" value="ECO:0007669"/>
    <property type="project" value="UniProtKB-KW"/>
</dbReference>
<evidence type="ECO:0000256" key="1">
    <source>
        <dbReference type="SAM" id="Phobius"/>
    </source>
</evidence>
<proteinExistence type="predicted"/>
<keyword evidence="3" id="KW-0645">Protease</keyword>
<sequence length="226" mass="26039">MVETELVTYKEKNVQMSMLEVISMIVIIFGVMYGIGYLNFLYEFSLYPWYVNHLISPFTFCMIIVMYAPARNYCVHLLKSIQFNNSKHYVTIIMTMIVLLIYLAVLNLVLPHGLRVEESNIVIEPTKNEIILYVVVLTIFAPIWEELVFRGMFFMKLSQRFSTLSSAVISAFIFTLGHPLTVGSILYIFGIGISLAYTYKKTNNLLVPIGIHVLNNSFYLLVNFQL</sequence>
<comment type="caution">
    <text evidence="3">The sequence shown here is derived from an EMBL/GenBank/DDBJ whole genome shotgun (WGS) entry which is preliminary data.</text>
</comment>
<accession>A0A7D8D217</accession>